<name>A0ABQ0ENZ1_APOSI</name>
<dbReference type="Proteomes" id="UP001623349">
    <property type="component" value="Unassembled WGS sequence"/>
</dbReference>
<reference evidence="1 2" key="1">
    <citation type="submission" date="2024-08" db="EMBL/GenBank/DDBJ databases">
        <title>The draft genome of Apodemus speciosus.</title>
        <authorList>
            <person name="Nabeshima K."/>
            <person name="Suzuki S."/>
            <person name="Onuma M."/>
        </authorList>
    </citation>
    <scope>NUCLEOTIDE SEQUENCE [LARGE SCALE GENOMIC DNA]</scope>
    <source>
        <strain evidence="1">IB14-021</strain>
    </source>
</reference>
<keyword evidence="2" id="KW-1185">Reference proteome</keyword>
<protein>
    <submittedName>
        <fullName evidence="1">Uncharacterized protein</fullName>
    </submittedName>
</protein>
<accession>A0ABQ0ENZ1</accession>
<gene>
    <name evidence="1" type="ORF">APTSU1_000401300</name>
</gene>
<evidence type="ECO:0000313" key="1">
    <source>
        <dbReference type="EMBL" id="GAB1288783.1"/>
    </source>
</evidence>
<comment type="caution">
    <text evidence="1">The sequence shown here is derived from an EMBL/GenBank/DDBJ whole genome shotgun (WGS) entry which is preliminary data.</text>
</comment>
<sequence>MKVGIEDEPLRGLRGWAPQSRASLCFIRRRAAGQAILAPFLPENLVEDIGGNFGYRTTEVTL</sequence>
<proteinExistence type="predicted"/>
<organism evidence="1 2">
    <name type="scientific">Apodemus speciosus</name>
    <name type="common">Large Japanese field mouse</name>
    <dbReference type="NCBI Taxonomy" id="105296"/>
    <lineage>
        <taxon>Eukaryota</taxon>
        <taxon>Metazoa</taxon>
        <taxon>Chordata</taxon>
        <taxon>Craniata</taxon>
        <taxon>Vertebrata</taxon>
        <taxon>Euteleostomi</taxon>
        <taxon>Mammalia</taxon>
        <taxon>Eutheria</taxon>
        <taxon>Euarchontoglires</taxon>
        <taxon>Glires</taxon>
        <taxon>Rodentia</taxon>
        <taxon>Myomorpha</taxon>
        <taxon>Muroidea</taxon>
        <taxon>Muridae</taxon>
        <taxon>Murinae</taxon>
        <taxon>Apodemus</taxon>
    </lineage>
</organism>
<evidence type="ECO:0000313" key="2">
    <source>
        <dbReference type="Proteomes" id="UP001623349"/>
    </source>
</evidence>
<dbReference type="EMBL" id="BAAFST010000004">
    <property type="protein sequence ID" value="GAB1288783.1"/>
    <property type="molecule type" value="Genomic_DNA"/>
</dbReference>